<dbReference type="Proteomes" id="UP000273159">
    <property type="component" value="Unassembled WGS sequence"/>
</dbReference>
<reference evidence="6" key="2">
    <citation type="submission" date="2018-10" db="EMBL/GenBank/DDBJ databases">
        <authorList>
            <person name="Wang Y."/>
            <person name="Wang J."/>
            <person name="Yang X."/>
            <person name="Wang Z."/>
            <person name="Huang Y."/>
        </authorList>
    </citation>
    <scope>NUCLEOTIDE SEQUENCE [LARGE SCALE GENOMIC DNA]</scope>
    <source>
        <strain evidence="6">J015</strain>
    </source>
</reference>
<keyword evidence="1" id="KW-0238">DNA-binding</keyword>
<dbReference type="Pfam" id="PF23359">
    <property type="entry name" value="Lsr2_DNA-bd"/>
    <property type="match status" value="1"/>
</dbReference>
<dbReference type="Pfam" id="PF11774">
    <property type="entry name" value="Lsr2"/>
    <property type="match status" value="1"/>
</dbReference>
<evidence type="ECO:0000259" key="3">
    <source>
        <dbReference type="Pfam" id="PF11774"/>
    </source>
</evidence>
<accession>A0A3B0FA22</accession>
<dbReference type="InterPro" id="IPR042261">
    <property type="entry name" value="Lsr2-like_dimerization"/>
</dbReference>
<name>A0A3B0FA22_PSEPS</name>
<gene>
    <name evidence="5" type="ORF">D7Z96_15120</name>
</gene>
<organism evidence="5 6">
    <name type="scientific">Pseudarthrobacter phenanthrenivorans</name>
    <name type="common">Arthrobacter phenanthrenivorans</name>
    <dbReference type="NCBI Taxonomy" id="361575"/>
    <lineage>
        <taxon>Bacteria</taxon>
        <taxon>Bacillati</taxon>
        <taxon>Actinomycetota</taxon>
        <taxon>Actinomycetes</taxon>
        <taxon>Micrococcales</taxon>
        <taxon>Micrococcaceae</taxon>
        <taxon>Pseudarthrobacter</taxon>
    </lineage>
</organism>
<evidence type="ECO:0000256" key="2">
    <source>
        <dbReference type="SAM" id="MobiDB-lite"/>
    </source>
</evidence>
<feature type="region of interest" description="Disordered" evidence="2">
    <location>
        <begin position="57"/>
        <end position="78"/>
    </location>
</feature>
<dbReference type="Gene3D" id="3.30.60.230">
    <property type="entry name" value="Lsr2, dimerization domain"/>
    <property type="match status" value="1"/>
</dbReference>
<dbReference type="EMBL" id="RBNH01000015">
    <property type="protein sequence ID" value="RKO21794.1"/>
    <property type="molecule type" value="Genomic_DNA"/>
</dbReference>
<evidence type="ECO:0000259" key="4">
    <source>
        <dbReference type="Pfam" id="PF23359"/>
    </source>
</evidence>
<protein>
    <submittedName>
        <fullName evidence="5">Lsr2 family protein</fullName>
    </submittedName>
</protein>
<evidence type="ECO:0000313" key="6">
    <source>
        <dbReference type="Proteomes" id="UP000273159"/>
    </source>
</evidence>
<dbReference type="GO" id="GO:0016746">
    <property type="term" value="F:acyltransferase activity"/>
    <property type="evidence" value="ECO:0007669"/>
    <property type="project" value="InterPro"/>
</dbReference>
<comment type="caution">
    <text evidence="5">The sequence shown here is derived from an EMBL/GenBank/DDBJ whole genome shotgun (WGS) entry which is preliminary data.</text>
</comment>
<feature type="domain" description="Lsr2 DNA-binding" evidence="4">
    <location>
        <begin position="75"/>
        <end position="109"/>
    </location>
</feature>
<reference evidence="5 6" key="1">
    <citation type="submission" date="2018-10" db="EMBL/GenBank/DDBJ databases">
        <title>Genome-guide identification and characterization of bacteria that degrade polycyclic aromatic hydrocarbons and resist hexavalent chromium simultaneously.</title>
        <authorList>
            <person name="Feng H."/>
        </authorList>
    </citation>
    <scope>NUCLEOTIDE SEQUENCE [LARGE SCALE GENOMIC DNA]</scope>
    <source>
        <strain evidence="5 6">J015</strain>
    </source>
</reference>
<sequence>MAKKTVVLLEDDIDGSEASETISFALDGSEYEIDLNEAHASELREALARFADAGRKVAGGRGRTAGRTKSSSHGNPDAKAVRMWAAENGIPVNTRGRIQAEVVEKYEAAR</sequence>
<feature type="domain" description="Lsr2 dimerization" evidence="3">
    <location>
        <begin position="1"/>
        <end position="57"/>
    </location>
</feature>
<dbReference type="AlphaFoldDB" id="A0A3B0FA22"/>
<evidence type="ECO:0000256" key="1">
    <source>
        <dbReference type="ARBA" id="ARBA00023125"/>
    </source>
</evidence>
<dbReference type="InterPro" id="IPR024412">
    <property type="entry name" value="Lsr2_dim_dom"/>
</dbReference>
<dbReference type="GO" id="GO:0003677">
    <property type="term" value="F:DNA binding"/>
    <property type="evidence" value="ECO:0007669"/>
    <property type="project" value="UniProtKB-KW"/>
</dbReference>
<dbReference type="InterPro" id="IPR036625">
    <property type="entry name" value="E3-bd_dom_sf"/>
</dbReference>
<dbReference type="Gene3D" id="4.10.320.10">
    <property type="entry name" value="E3-binding domain"/>
    <property type="match status" value="1"/>
</dbReference>
<dbReference type="InterPro" id="IPR055370">
    <property type="entry name" value="Lsr2_DNA-bd"/>
</dbReference>
<dbReference type="RefSeq" id="WP_120693014.1">
    <property type="nucleotide sequence ID" value="NZ_RBNH01000015.1"/>
</dbReference>
<evidence type="ECO:0000313" key="5">
    <source>
        <dbReference type="EMBL" id="RKO21794.1"/>
    </source>
</evidence>
<proteinExistence type="predicted"/>